<dbReference type="GO" id="GO:0000226">
    <property type="term" value="P:microtubule cytoskeleton organization"/>
    <property type="evidence" value="ECO:0007669"/>
    <property type="project" value="TreeGrafter"/>
</dbReference>
<keyword evidence="3" id="KW-0067">ATP-binding</keyword>
<dbReference type="PANTHER" id="PTHR12241:SF145">
    <property type="entry name" value="TUBULIN POLYGLUTAMYLASE TTLL5"/>
    <property type="match status" value="1"/>
</dbReference>
<protein>
    <recommendedName>
        <fullName evidence="4">Tubulin--tyrosine ligase-like protein 5</fullName>
    </recommendedName>
</protein>
<name>X6M914_RETFI</name>
<feature type="region of interest" description="Disordered" evidence="6">
    <location>
        <begin position="107"/>
        <end position="127"/>
    </location>
</feature>
<dbReference type="GO" id="GO:0015631">
    <property type="term" value="F:tubulin binding"/>
    <property type="evidence" value="ECO:0007669"/>
    <property type="project" value="TreeGrafter"/>
</dbReference>
<evidence type="ECO:0000256" key="4">
    <source>
        <dbReference type="ARBA" id="ARBA00041448"/>
    </source>
</evidence>
<dbReference type="PROSITE" id="PS51221">
    <property type="entry name" value="TTL"/>
    <property type="match status" value="1"/>
</dbReference>
<dbReference type="InterPro" id="IPR004344">
    <property type="entry name" value="TTL/TTLL_fam"/>
</dbReference>
<dbReference type="Pfam" id="PF03133">
    <property type="entry name" value="TTL"/>
    <property type="match status" value="1"/>
</dbReference>
<dbReference type="InterPro" id="IPR013815">
    <property type="entry name" value="ATP_grasp_subdomain_1"/>
</dbReference>
<proteinExistence type="predicted"/>
<dbReference type="Gene3D" id="3.30.1490.20">
    <property type="entry name" value="ATP-grasp fold, A domain"/>
    <property type="match status" value="1"/>
</dbReference>
<comment type="caution">
    <text evidence="7">The sequence shown here is derived from an EMBL/GenBank/DDBJ whole genome shotgun (WGS) entry which is preliminary data.</text>
</comment>
<accession>X6M914</accession>
<evidence type="ECO:0000313" key="7">
    <source>
        <dbReference type="EMBL" id="ETO10151.1"/>
    </source>
</evidence>
<dbReference type="GO" id="GO:0070740">
    <property type="term" value="F:tubulin-glutamic acid ligase activity"/>
    <property type="evidence" value="ECO:0007669"/>
    <property type="project" value="TreeGrafter"/>
</dbReference>
<evidence type="ECO:0000256" key="6">
    <source>
        <dbReference type="SAM" id="MobiDB-lite"/>
    </source>
</evidence>
<evidence type="ECO:0000256" key="3">
    <source>
        <dbReference type="ARBA" id="ARBA00022840"/>
    </source>
</evidence>
<evidence type="ECO:0000313" key="8">
    <source>
        <dbReference type="Proteomes" id="UP000023152"/>
    </source>
</evidence>
<keyword evidence="2" id="KW-0547">Nucleotide-binding</keyword>
<dbReference type="PANTHER" id="PTHR12241">
    <property type="entry name" value="TUBULIN POLYGLUTAMYLASE"/>
    <property type="match status" value="1"/>
</dbReference>
<gene>
    <name evidence="7" type="ORF">RFI_27228</name>
</gene>
<evidence type="ECO:0000256" key="2">
    <source>
        <dbReference type="ARBA" id="ARBA00022741"/>
    </source>
</evidence>
<evidence type="ECO:0000256" key="1">
    <source>
        <dbReference type="ARBA" id="ARBA00022598"/>
    </source>
</evidence>
<sequence>MYRFKWPIGKINGVTYFFLDLFFLDQTCKFFCIIVQHVQYFKTFLSWDINLLKKKKIISSGFFTKNKTGAIINLQMISYELEQFYSAPLLPYFRQSAILHMQKKTGLNAPKTKQSRRGSTHQESHRAMSAKKIALRDVSNFMARTTTTRSISTASSATDKSLDDNCSQELSQSNENRKRSFVIRNGKMIGLKVNRIDKVFVIRGQFAKTLTNVVFHYLPVCQQNRILNMDQGVFVISLILKKNVVIWTEAISTINVDTTSEEKSDKILKLRYRISSHVWEYNAVVNTFKNAGFYRTNTCNWNVFWGKHLSVEQIRNLSSFQRINHFPGSTRLGRKDSLSQSVNAMIQKYGRKNYNIIPRTYILPAQHNAFVKRFNLAKNHLDGKHPNMWICKPNSSSCGRGIRLISDLHQLPIYNGATTNGNTVVVQEYVTTLT</sequence>
<comment type="catalytic activity">
    <reaction evidence="5">
        <text>L-glutamyl-[protein] + L-glutamate + ATP = gamma-L-glutamyl-L-glutamyl-[protein] + ADP + phosphate + H(+)</text>
        <dbReference type="Rhea" id="RHEA:60144"/>
        <dbReference type="Rhea" id="RHEA-COMP:10208"/>
        <dbReference type="Rhea" id="RHEA-COMP:15517"/>
        <dbReference type="ChEBI" id="CHEBI:15378"/>
        <dbReference type="ChEBI" id="CHEBI:29973"/>
        <dbReference type="ChEBI" id="CHEBI:29985"/>
        <dbReference type="ChEBI" id="CHEBI:30616"/>
        <dbReference type="ChEBI" id="CHEBI:43474"/>
        <dbReference type="ChEBI" id="CHEBI:143622"/>
        <dbReference type="ChEBI" id="CHEBI:456216"/>
    </reaction>
    <physiologicalReaction direction="left-to-right" evidence="5">
        <dbReference type="Rhea" id="RHEA:60145"/>
    </physiologicalReaction>
</comment>
<feature type="region of interest" description="Disordered" evidence="6">
    <location>
        <begin position="152"/>
        <end position="171"/>
    </location>
</feature>
<reference evidence="7 8" key="1">
    <citation type="journal article" date="2013" name="Curr. Biol.">
        <title>The Genome of the Foraminiferan Reticulomyxa filosa.</title>
        <authorList>
            <person name="Glockner G."/>
            <person name="Hulsmann N."/>
            <person name="Schleicher M."/>
            <person name="Noegel A.A."/>
            <person name="Eichinger L."/>
            <person name="Gallinger C."/>
            <person name="Pawlowski J."/>
            <person name="Sierra R."/>
            <person name="Euteneuer U."/>
            <person name="Pillet L."/>
            <person name="Moustafa A."/>
            <person name="Platzer M."/>
            <person name="Groth M."/>
            <person name="Szafranski K."/>
            <person name="Schliwa M."/>
        </authorList>
    </citation>
    <scope>NUCLEOTIDE SEQUENCE [LARGE SCALE GENOMIC DNA]</scope>
</reference>
<dbReference type="GO" id="GO:0036064">
    <property type="term" value="C:ciliary basal body"/>
    <property type="evidence" value="ECO:0007669"/>
    <property type="project" value="TreeGrafter"/>
</dbReference>
<keyword evidence="8" id="KW-1185">Reference proteome</keyword>
<dbReference type="GO" id="GO:0005524">
    <property type="term" value="F:ATP binding"/>
    <property type="evidence" value="ECO:0007669"/>
    <property type="project" value="UniProtKB-KW"/>
</dbReference>
<keyword evidence="1 7" id="KW-0436">Ligase</keyword>
<dbReference type="Proteomes" id="UP000023152">
    <property type="component" value="Unassembled WGS sequence"/>
</dbReference>
<organism evidence="7 8">
    <name type="scientific">Reticulomyxa filosa</name>
    <dbReference type="NCBI Taxonomy" id="46433"/>
    <lineage>
        <taxon>Eukaryota</taxon>
        <taxon>Sar</taxon>
        <taxon>Rhizaria</taxon>
        <taxon>Retaria</taxon>
        <taxon>Foraminifera</taxon>
        <taxon>Monothalamids</taxon>
        <taxon>Reticulomyxidae</taxon>
        <taxon>Reticulomyxa</taxon>
    </lineage>
</organism>
<dbReference type="OrthoDB" id="443277at2759"/>
<dbReference type="EMBL" id="ASPP01023621">
    <property type="protein sequence ID" value="ETO10151.1"/>
    <property type="molecule type" value="Genomic_DNA"/>
</dbReference>
<evidence type="ECO:0000256" key="5">
    <source>
        <dbReference type="ARBA" id="ARBA00049274"/>
    </source>
</evidence>
<dbReference type="AlphaFoldDB" id="X6M914"/>